<comment type="caution">
    <text evidence="3">The sequence shown here is derived from an EMBL/GenBank/DDBJ whole genome shotgun (WGS) entry which is preliminary data.</text>
</comment>
<dbReference type="AlphaFoldDB" id="A0A8T1W419"/>
<dbReference type="PANTHER" id="PTHR12296:SF21">
    <property type="entry name" value="DENN DOMAIN-CONTAINING PROTEIN 3"/>
    <property type="match status" value="1"/>
</dbReference>
<feature type="domain" description="uDENN" evidence="2">
    <location>
        <begin position="805"/>
        <end position="898"/>
    </location>
</feature>
<dbReference type="GO" id="GO:0031410">
    <property type="term" value="C:cytoplasmic vesicle"/>
    <property type="evidence" value="ECO:0007669"/>
    <property type="project" value="TreeGrafter"/>
</dbReference>
<proteinExistence type="predicted"/>
<organism evidence="3 4">
    <name type="scientific">Phytophthora boehmeriae</name>
    <dbReference type="NCBI Taxonomy" id="109152"/>
    <lineage>
        <taxon>Eukaryota</taxon>
        <taxon>Sar</taxon>
        <taxon>Stramenopiles</taxon>
        <taxon>Oomycota</taxon>
        <taxon>Peronosporomycetes</taxon>
        <taxon>Peronosporales</taxon>
        <taxon>Peronosporaceae</taxon>
        <taxon>Phytophthora</taxon>
    </lineage>
</organism>
<keyword evidence="4" id="KW-1185">Reference proteome</keyword>
<feature type="region of interest" description="Disordered" evidence="1">
    <location>
        <begin position="459"/>
        <end position="479"/>
    </location>
</feature>
<evidence type="ECO:0000259" key="2">
    <source>
        <dbReference type="SMART" id="SM00800"/>
    </source>
</evidence>
<dbReference type="GO" id="GO:0032483">
    <property type="term" value="P:regulation of Rab protein signal transduction"/>
    <property type="evidence" value="ECO:0007669"/>
    <property type="project" value="TreeGrafter"/>
</dbReference>
<name>A0A8T1W419_9STRA</name>
<sequence>MNRVHVVVVPTENEVARLQPDGSNISEGTALRKYVSWVPFEYLAGQLKQDVARYWQIKPAKYELYDPLGNVLADDKLLESVHLHPAILQLKRRERARTMATRTTDESANINDPFWIHNQLFDLFVFSALQNRQTKTLRITSYQFKHLLQKATAKTIFQRKRKLNFDKRVALAFRGGAYLKRNAEFNRARIHFLLEFNKMHREDSLVDYQSGCPALLRMKQPSGSYVPANPAMNDVYPAKQDVNPAEQDVDPAKQDEEDFDAEFTWDLDAGEDGEVENTTYESDSSVDSAVSRTPTCQIDPETLAEMKKRELEQLTALSHEADEIYAFLASELQRHALSKRSDDPNTVPHMLDVWVSAGEKYSDVITHVETSPLLRAKFLARFGRSLYVFASQVLKSTTKVYNYEELFYVTNARVYTVDSDLWRDSSTLFTLDLAMETLSLASGKLTQASDELSALITTARASDSPSENDDDTSSVGSGDDDEALAASALYDRYLFSLYLRANCLAAYGDVLAHCKKVVVDFELGCCFDETSQIDERPTTREPFFTSTIVLSKTSSPGNFYWEAKKMYRFLVQHSKGGLNFSRGRLYHNLAMAQFKLATQLPRGCEAEKQLLENALRNLDSCGQAPDPVLSSDILSAKSSYIRAILAVRRKFFLAESLYPTPAEGEVRDTSQDQEESLAPFYRFVLAAAFGELDPEKKGVILHPDLTLLSRACGHNAVSPESLQWLLESFDHQDGGLTERGVLQYFCWLAEADPIGFCEIIDLLTAKHTGAHNISIFSGDCLYPRKQSALKASSASRKISATGLRTKRAGIADCVVVLSGKNRAAGVDISRSTSVSDIRLEPEVVDVLPTQSNLPEELSKFCFPDDIYLSSESFSPKTFDIVLTDIKGVRSYGTCLHFWEEKHPMDVLGLMSATEKGRTANLPSWVSLKDIQQGQTKWKCYAPKCLCVLSSSPLFQTFRDFLVYLYRLSLSNVTNPTDTDVGKALQRHDELVEKWSEIQNLFSAFAMRLLKEVRKYCTKALSSPSSSMSSNETVVFDERGFLAMHPSLRDFCTHLFQTQLFQRSIENIWGFK</sequence>
<evidence type="ECO:0000313" key="3">
    <source>
        <dbReference type="EMBL" id="KAG7387976.1"/>
    </source>
</evidence>
<dbReference type="SMART" id="SM00800">
    <property type="entry name" value="uDENN"/>
    <property type="match status" value="1"/>
</dbReference>
<dbReference type="InterPro" id="IPR051696">
    <property type="entry name" value="DENN_Domain_GEFs"/>
</dbReference>
<accession>A0A8T1W419</accession>
<reference evidence="3" key="1">
    <citation type="submission" date="2021-02" db="EMBL/GenBank/DDBJ databases">
        <authorList>
            <person name="Palmer J.M."/>
        </authorList>
    </citation>
    <scope>NUCLEOTIDE SEQUENCE</scope>
    <source>
        <strain evidence="3">SCRP23</strain>
    </source>
</reference>
<dbReference type="Pfam" id="PF03456">
    <property type="entry name" value="uDENN"/>
    <property type="match status" value="1"/>
</dbReference>
<dbReference type="PANTHER" id="PTHR12296">
    <property type="entry name" value="DENN DOMAIN-CONTAINING PROTEIN 4"/>
    <property type="match status" value="1"/>
</dbReference>
<protein>
    <recommendedName>
        <fullName evidence="2">uDENN domain-containing protein</fullName>
    </recommendedName>
</protein>
<gene>
    <name evidence="3" type="ORF">PHYBOEH_008035</name>
</gene>
<dbReference type="OrthoDB" id="6019893at2759"/>
<dbReference type="Proteomes" id="UP000693981">
    <property type="component" value="Unassembled WGS sequence"/>
</dbReference>
<dbReference type="EMBL" id="JAGDFL010000459">
    <property type="protein sequence ID" value="KAG7387976.1"/>
    <property type="molecule type" value="Genomic_DNA"/>
</dbReference>
<feature type="compositionally biased region" description="Acidic residues" evidence="1">
    <location>
        <begin position="466"/>
        <end position="479"/>
    </location>
</feature>
<evidence type="ECO:0000313" key="4">
    <source>
        <dbReference type="Proteomes" id="UP000693981"/>
    </source>
</evidence>
<dbReference type="InterPro" id="IPR005113">
    <property type="entry name" value="uDENN_dom"/>
</dbReference>
<evidence type="ECO:0000256" key="1">
    <source>
        <dbReference type="SAM" id="MobiDB-lite"/>
    </source>
</evidence>